<dbReference type="InterPro" id="IPR005122">
    <property type="entry name" value="Uracil-DNA_glycosylase-like"/>
</dbReference>
<dbReference type="Pfam" id="PF03167">
    <property type="entry name" value="UDG"/>
    <property type="match status" value="1"/>
</dbReference>
<name>A0A291IGC6_9GAMM</name>
<organism evidence="1 2">
    <name type="scientific">Methylomonas koyamae</name>
    <dbReference type="NCBI Taxonomy" id="702114"/>
    <lineage>
        <taxon>Bacteria</taxon>
        <taxon>Pseudomonadati</taxon>
        <taxon>Pseudomonadota</taxon>
        <taxon>Gammaproteobacteria</taxon>
        <taxon>Methylococcales</taxon>
        <taxon>Methylococcaceae</taxon>
        <taxon>Methylomonas</taxon>
    </lineage>
</organism>
<dbReference type="Proteomes" id="UP000077734">
    <property type="component" value="Unassembled WGS sequence"/>
</dbReference>
<dbReference type="InterPro" id="IPR036895">
    <property type="entry name" value="Uracil-DNA_glycosylase-like_sf"/>
</dbReference>
<evidence type="ECO:0000313" key="2">
    <source>
        <dbReference type="Proteomes" id="UP000077734"/>
    </source>
</evidence>
<dbReference type="EMBL" id="LUUL01000023">
    <property type="protein sequence ID" value="OAI29857.1"/>
    <property type="molecule type" value="Genomic_DNA"/>
</dbReference>
<dbReference type="SMART" id="SM00986">
    <property type="entry name" value="UDG"/>
    <property type="match status" value="1"/>
</dbReference>
<dbReference type="KEGG" id="mko:MKLM6_1117"/>
<gene>
    <name evidence="1" type="ORF">A1356_03495</name>
</gene>
<accession>A0A291IGC6</accession>
<dbReference type="Gene3D" id="3.40.470.10">
    <property type="entry name" value="Uracil-DNA glycosylase-like domain"/>
    <property type="match status" value="1"/>
</dbReference>
<dbReference type="SUPFAM" id="SSF52141">
    <property type="entry name" value="Uracil-DNA glycosylase-like"/>
    <property type="match status" value="1"/>
</dbReference>
<dbReference type="CDD" id="cd10035">
    <property type="entry name" value="UDG_like"/>
    <property type="match status" value="1"/>
</dbReference>
<comment type="caution">
    <text evidence="1">The sequence shown here is derived from an EMBL/GenBank/DDBJ whole genome shotgun (WGS) entry which is preliminary data.</text>
</comment>
<evidence type="ECO:0000313" key="1">
    <source>
        <dbReference type="EMBL" id="OAI29857.1"/>
    </source>
</evidence>
<dbReference type="SMART" id="SM00987">
    <property type="entry name" value="UreE_C"/>
    <property type="match status" value="1"/>
</dbReference>
<proteinExistence type="predicted"/>
<sequence length="181" mass="20019">MKNVMFAEIVERIKADKHLGKEVPSFDPSNGNENAEYLFLLEAPGPKAVETGRISFDNPDPSAREFGRELAVAGIDRDEIAIWNIVPWYLGNSAGTAIRAADGDDVRKGMKYLPLVLEAMPNLKIIVLVGAAARRAHIFLSRLTAARIVSCHHPSMRVMNSNSKAAEENVELFRFLKATKM</sequence>
<dbReference type="RefSeq" id="WP_064024428.1">
    <property type="nucleotide sequence ID" value="NZ_CP023669.1"/>
</dbReference>
<dbReference type="AlphaFoldDB" id="A0A291IGC6"/>
<protein>
    <submittedName>
        <fullName evidence="1">Uncharacterized protein</fullName>
    </submittedName>
</protein>
<reference evidence="1 2" key="1">
    <citation type="submission" date="2016-03" db="EMBL/GenBank/DDBJ databases">
        <authorList>
            <person name="Heylen K."/>
            <person name="De Vos P."/>
            <person name="Vekeman B."/>
        </authorList>
    </citation>
    <scope>NUCLEOTIDE SEQUENCE [LARGE SCALE GENOMIC DNA]</scope>
    <source>
        <strain evidence="1 2">R-49807</strain>
    </source>
</reference>
<keyword evidence="2" id="KW-1185">Reference proteome</keyword>